<name>A0A822XCX6_NELNU</name>
<sequence length="65" mass="7091">MFNLNQGSSNASLIPISDQLIESTSMRKNICDGLGFNVQGVHILQLNHFCCLATLLCKHNCIIAS</sequence>
<gene>
    <name evidence="1" type="ORF">HUJ06_020747</name>
</gene>
<keyword evidence="2" id="KW-1185">Reference proteome</keyword>
<organism evidence="1 2">
    <name type="scientific">Nelumbo nucifera</name>
    <name type="common">Sacred lotus</name>
    <dbReference type="NCBI Taxonomy" id="4432"/>
    <lineage>
        <taxon>Eukaryota</taxon>
        <taxon>Viridiplantae</taxon>
        <taxon>Streptophyta</taxon>
        <taxon>Embryophyta</taxon>
        <taxon>Tracheophyta</taxon>
        <taxon>Spermatophyta</taxon>
        <taxon>Magnoliopsida</taxon>
        <taxon>Proteales</taxon>
        <taxon>Nelumbonaceae</taxon>
        <taxon>Nelumbo</taxon>
    </lineage>
</organism>
<dbReference type="Proteomes" id="UP000607653">
    <property type="component" value="Unassembled WGS sequence"/>
</dbReference>
<dbReference type="AlphaFoldDB" id="A0A822XCX6"/>
<evidence type="ECO:0000313" key="2">
    <source>
        <dbReference type="Proteomes" id="UP000607653"/>
    </source>
</evidence>
<evidence type="ECO:0000313" key="1">
    <source>
        <dbReference type="EMBL" id="DAD19284.1"/>
    </source>
</evidence>
<reference evidence="1 2" key="1">
    <citation type="journal article" date="2020" name="Mol. Biol. Evol.">
        <title>Distinct Expression and Methylation Patterns for Genes with Different Fates following a Single Whole-Genome Duplication in Flowering Plants.</title>
        <authorList>
            <person name="Shi T."/>
            <person name="Rahmani R.S."/>
            <person name="Gugger P.F."/>
            <person name="Wang M."/>
            <person name="Li H."/>
            <person name="Zhang Y."/>
            <person name="Li Z."/>
            <person name="Wang Q."/>
            <person name="Van de Peer Y."/>
            <person name="Marchal K."/>
            <person name="Chen J."/>
        </authorList>
    </citation>
    <scope>NUCLEOTIDE SEQUENCE [LARGE SCALE GENOMIC DNA]</scope>
    <source>
        <tissue evidence="1">Leaf</tissue>
    </source>
</reference>
<protein>
    <submittedName>
        <fullName evidence="1">Uncharacterized protein</fullName>
    </submittedName>
</protein>
<dbReference type="EMBL" id="DUZY01000001">
    <property type="protein sequence ID" value="DAD19284.1"/>
    <property type="molecule type" value="Genomic_DNA"/>
</dbReference>
<comment type="caution">
    <text evidence="1">The sequence shown here is derived from an EMBL/GenBank/DDBJ whole genome shotgun (WGS) entry which is preliminary data.</text>
</comment>
<proteinExistence type="predicted"/>
<accession>A0A822XCX6</accession>